<feature type="compositionally biased region" description="Polar residues" evidence="1">
    <location>
        <begin position="1"/>
        <end position="24"/>
    </location>
</feature>
<name>A0ABD2PP46_9PLAT</name>
<keyword evidence="3" id="KW-1185">Reference proteome</keyword>
<feature type="region of interest" description="Disordered" evidence="1">
    <location>
        <begin position="1"/>
        <end position="73"/>
    </location>
</feature>
<reference evidence="2 3" key="1">
    <citation type="submission" date="2024-11" db="EMBL/GenBank/DDBJ databases">
        <title>Adaptive evolution of stress response genes in parasites aligns with host niche diversity.</title>
        <authorList>
            <person name="Hahn C."/>
            <person name="Resl P."/>
        </authorList>
    </citation>
    <scope>NUCLEOTIDE SEQUENCE [LARGE SCALE GENOMIC DNA]</scope>
    <source>
        <strain evidence="2">EGGRZ-B1_66</strain>
        <tissue evidence="2">Body</tissue>
    </source>
</reference>
<sequence length="129" mass="14796">MYDYLTENQSFLQPRHSQFRQTTPARYYRRDSQTRNPNDRDQDLFERAFKTGRRLVQPPSECASARSSKPPIGRAFSTRVTKQESLAESSHLDDQIVPVRVHRNLSRSNTIASTVTNGSQQNGMLPLSL</sequence>
<dbReference type="Proteomes" id="UP001626550">
    <property type="component" value="Unassembled WGS sequence"/>
</dbReference>
<gene>
    <name evidence="2" type="ORF">Ciccas_013978</name>
</gene>
<evidence type="ECO:0000256" key="1">
    <source>
        <dbReference type="SAM" id="MobiDB-lite"/>
    </source>
</evidence>
<dbReference type="EMBL" id="JBJKFK010007182">
    <property type="protein sequence ID" value="KAL3307506.1"/>
    <property type="molecule type" value="Genomic_DNA"/>
</dbReference>
<organism evidence="2 3">
    <name type="scientific">Cichlidogyrus casuarinus</name>
    <dbReference type="NCBI Taxonomy" id="1844966"/>
    <lineage>
        <taxon>Eukaryota</taxon>
        <taxon>Metazoa</taxon>
        <taxon>Spiralia</taxon>
        <taxon>Lophotrochozoa</taxon>
        <taxon>Platyhelminthes</taxon>
        <taxon>Monogenea</taxon>
        <taxon>Monopisthocotylea</taxon>
        <taxon>Dactylogyridea</taxon>
        <taxon>Ancyrocephalidae</taxon>
        <taxon>Cichlidogyrus</taxon>
    </lineage>
</organism>
<evidence type="ECO:0000313" key="2">
    <source>
        <dbReference type="EMBL" id="KAL3307506.1"/>
    </source>
</evidence>
<protein>
    <submittedName>
        <fullName evidence="2">Uncharacterized protein</fullName>
    </submittedName>
</protein>
<feature type="compositionally biased region" description="Basic and acidic residues" evidence="1">
    <location>
        <begin position="28"/>
        <end position="49"/>
    </location>
</feature>
<accession>A0ABD2PP46</accession>
<evidence type="ECO:0000313" key="3">
    <source>
        <dbReference type="Proteomes" id="UP001626550"/>
    </source>
</evidence>
<dbReference type="AlphaFoldDB" id="A0ABD2PP46"/>
<comment type="caution">
    <text evidence="2">The sequence shown here is derived from an EMBL/GenBank/DDBJ whole genome shotgun (WGS) entry which is preliminary data.</text>
</comment>
<proteinExistence type="predicted"/>